<keyword evidence="2" id="KW-1185">Reference proteome</keyword>
<dbReference type="RefSeq" id="WP_011366480.1">
    <property type="nucleotide sequence ID" value="NC_007519.1"/>
</dbReference>
<dbReference type="Proteomes" id="UP000002710">
    <property type="component" value="Chromosome"/>
</dbReference>
<sequence length="160" mass="18696">MTQELHRPAPVAYSSDEVIRNFTAVLGSYSFIQEMRTLRVGRLQFRRRKKVLREFTALFIALWNLALHKSFPDDAELIFDEFISRLANHCSQSSKNTKLLWQQIQVYQTLLEARKDSDFTEIAAFITGQLETDSTEQLRTKHRLALLIRGAYSIIFDRLI</sequence>
<evidence type="ECO:0000313" key="1">
    <source>
        <dbReference type="EMBL" id="ABB37141.1"/>
    </source>
</evidence>
<dbReference type="EMBL" id="CP000112">
    <property type="protein sequence ID" value="ABB37141.1"/>
    <property type="molecule type" value="Genomic_DNA"/>
</dbReference>
<protein>
    <submittedName>
        <fullName evidence="1">Uncharacterized protein</fullName>
    </submittedName>
</protein>
<proteinExistence type="predicted"/>
<organism evidence="1 2">
    <name type="scientific">Oleidesulfovibrio alaskensis (strain ATCC BAA-1058 / DSM 17464 / G20)</name>
    <name type="common">Desulfovibrio alaskensis</name>
    <dbReference type="NCBI Taxonomy" id="207559"/>
    <lineage>
        <taxon>Bacteria</taxon>
        <taxon>Pseudomonadati</taxon>
        <taxon>Thermodesulfobacteriota</taxon>
        <taxon>Desulfovibrionia</taxon>
        <taxon>Desulfovibrionales</taxon>
        <taxon>Desulfovibrionaceae</taxon>
        <taxon>Oleidesulfovibrio</taxon>
    </lineage>
</organism>
<gene>
    <name evidence="1" type="ordered locus">Dde_0340</name>
</gene>
<reference evidence="1 2" key="1">
    <citation type="journal article" date="2011" name="J. Bacteriol.">
        <title>Complete genome sequence and updated annotation of Desulfovibrio alaskensis G20.</title>
        <authorList>
            <person name="Hauser L.J."/>
            <person name="Land M.L."/>
            <person name="Brown S.D."/>
            <person name="Larimer F."/>
            <person name="Keller K.L."/>
            <person name="Rapp-Giles B.J."/>
            <person name="Price M.N."/>
            <person name="Lin M."/>
            <person name="Bruce D.C."/>
            <person name="Detter J.C."/>
            <person name="Tapia R."/>
            <person name="Han C.S."/>
            <person name="Goodwin L.A."/>
            <person name="Cheng J.F."/>
            <person name="Pitluck S."/>
            <person name="Copeland A."/>
            <person name="Lucas S."/>
            <person name="Nolan M."/>
            <person name="Lapidus A.L."/>
            <person name="Palumbo A.V."/>
            <person name="Wall J.D."/>
        </authorList>
    </citation>
    <scope>NUCLEOTIDE SEQUENCE [LARGE SCALE GENOMIC DNA]</scope>
    <source>
        <strain evidence="2">ATCC BAA 1058 / DSM 17464 / G20</strain>
    </source>
</reference>
<dbReference type="eggNOG" id="ENOG5032CGF">
    <property type="taxonomic scope" value="Bacteria"/>
</dbReference>
<name>Q316K5_OLEA2</name>
<dbReference type="STRING" id="207559.Dde_0340"/>
<dbReference type="AlphaFoldDB" id="Q316K5"/>
<accession>Q316K5</accession>
<dbReference type="HOGENOM" id="CLU_1692677_0_0_7"/>
<dbReference type="KEGG" id="dde:Dde_0340"/>
<evidence type="ECO:0000313" key="2">
    <source>
        <dbReference type="Proteomes" id="UP000002710"/>
    </source>
</evidence>